<evidence type="ECO:0000256" key="2">
    <source>
        <dbReference type="ARBA" id="ARBA00022649"/>
    </source>
</evidence>
<dbReference type="InterPro" id="IPR035093">
    <property type="entry name" value="RelE/ParE_toxin_dom_sf"/>
</dbReference>
<evidence type="ECO:0000313" key="4">
    <source>
        <dbReference type="Proteomes" id="UP000192936"/>
    </source>
</evidence>
<organism evidence="3 4">
    <name type="scientific">Azospirillum oryzae</name>
    <dbReference type="NCBI Taxonomy" id="286727"/>
    <lineage>
        <taxon>Bacteria</taxon>
        <taxon>Pseudomonadati</taxon>
        <taxon>Pseudomonadota</taxon>
        <taxon>Alphaproteobacteria</taxon>
        <taxon>Rhodospirillales</taxon>
        <taxon>Azospirillaceae</taxon>
        <taxon>Azospirillum</taxon>
    </lineage>
</organism>
<dbReference type="AlphaFoldDB" id="A0A1X7GQE1"/>
<gene>
    <name evidence="3" type="ORF">SAMN02982917_4197</name>
</gene>
<accession>A0A1X7GQE1</accession>
<evidence type="ECO:0000313" key="3">
    <source>
        <dbReference type="EMBL" id="SMF72680.1"/>
    </source>
</evidence>
<keyword evidence="2" id="KW-1277">Toxin-antitoxin system</keyword>
<dbReference type="STRING" id="286727.SAMN02982917_4197"/>
<comment type="similarity">
    <text evidence="1">Belongs to the RelE toxin family.</text>
</comment>
<dbReference type="OrthoDB" id="8369899at2"/>
<protein>
    <submittedName>
        <fullName evidence="3">Toxin ParE1/3/4</fullName>
    </submittedName>
</protein>
<dbReference type="Proteomes" id="UP000192936">
    <property type="component" value="Unassembled WGS sequence"/>
</dbReference>
<name>A0A1X7GQE1_9PROT</name>
<dbReference type="PANTHER" id="PTHR33755:SF6">
    <property type="entry name" value="PLASMID STABILIZATION SYSTEM PROTEIN"/>
    <property type="match status" value="1"/>
</dbReference>
<dbReference type="Pfam" id="PF05016">
    <property type="entry name" value="ParE_toxin"/>
    <property type="match status" value="1"/>
</dbReference>
<dbReference type="PANTHER" id="PTHR33755">
    <property type="entry name" value="TOXIN PARE1-RELATED"/>
    <property type="match status" value="1"/>
</dbReference>
<dbReference type="InterPro" id="IPR051803">
    <property type="entry name" value="TA_system_RelE-like_toxin"/>
</dbReference>
<dbReference type="RefSeq" id="WP_085089088.1">
    <property type="nucleotide sequence ID" value="NZ_FXAK01000007.1"/>
</dbReference>
<dbReference type="Gene3D" id="3.30.2310.20">
    <property type="entry name" value="RelE-like"/>
    <property type="match status" value="1"/>
</dbReference>
<evidence type="ECO:0000256" key="1">
    <source>
        <dbReference type="ARBA" id="ARBA00006226"/>
    </source>
</evidence>
<dbReference type="EMBL" id="FXAK01000007">
    <property type="protein sequence ID" value="SMF72680.1"/>
    <property type="molecule type" value="Genomic_DNA"/>
</dbReference>
<sequence length="98" mass="10927">MARLDFAAAAESDLESIGDYIAQDNPLAAIRLILDIRDHCRKISSIPAIGRARPELGAGLRSLSVSPYVIIYRYEEPDRVVVVRIIHGARDLPQVMRE</sequence>
<reference evidence="3 4" key="1">
    <citation type="submission" date="2017-04" db="EMBL/GenBank/DDBJ databases">
        <authorList>
            <person name="Afonso C.L."/>
            <person name="Miller P.J."/>
            <person name="Scott M.A."/>
            <person name="Spackman E."/>
            <person name="Goraichik I."/>
            <person name="Dimitrov K.M."/>
            <person name="Suarez D.L."/>
            <person name="Swayne D.E."/>
        </authorList>
    </citation>
    <scope>NUCLEOTIDE SEQUENCE [LARGE SCALE GENOMIC DNA]</scope>
    <source>
        <strain evidence="3 4">A2P</strain>
    </source>
</reference>
<dbReference type="InterPro" id="IPR007712">
    <property type="entry name" value="RelE/ParE_toxin"/>
</dbReference>
<proteinExistence type="inferred from homology"/>